<proteinExistence type="predicted"/>
<protein>
    <submittedName>
        <fullName evidence="1">Uncharacterized protein</fullName>
    </submittedName>
</protein>
<evidence type="ECO:0000313" key="1">
    <source>
        <dbReference type="EMBL" id="JAE22756.1"/>
    </source>
</evidence>
<sequence>MAAPLRFLGLPSSRKPPLSLDGGVRSGSLSFLGTSLLRTMAAACSAAGSWIPSLGFLLGVFGSKISFGNFLTCRNWRLAWTCWLLLELKDGTKAKPRRSKVM</sequence>
<dbReference type="EMBL" id="GBRH01175140">
    <property type="protein sequence ID" value="JAE22756.1"/>
    <property type="molecule type" value="Transcribed_RNA"/>
</dbReference>
<organism evidence="1">
    <name type="scientific">Arundo donax</name>
    <name type="common">Giant reed</name>
    <name type="synonym">Donax arundinaceus</name>
    <dbReference type="NCBI Taxonomy" id="35708"/>
    <lineage>
        <taxon>Eukaryota</taxon>
        <taxon>Viridiplantae</taxon>
        <taxon>Streptophyta</taxon>
        <taxon>Embryophyta</taxon>
        <taxon>Tracheophyta</taxon>
        <taxon>Spermatophyta</taxon>
        <taxon>Magnoliopsida</taxon>
        <taxon>Liliopsida</taxon>
        <taxon>Poales</taxon>
        <taxon>Poaceae</taxon>
        <taxon>PACMAD clade</taxon>
        <taxon>Arundinoideae</taxon>
        <taxon>Arundineae</taxon>
        <taxon>Arundo</taxon>
    </lineage>
</organism>
<reference evidence="1" key="1">
    <citation type="submission" date="2014-09" db="EMBL/GenBank/DDBJ databases">
        <authorList>
            <person name="Magalhaes I.L.F."/>
            <person name="Oliveira U."/>
            <person name="Santos F.R."/>
            <person name="Vidigal T.H.D.A."/>
            <person name="Brescovit A.D."/>
            <person name="Santos A.J."/>
        </authorList>
    </citation>
    <scope>NUCLEOTIDE SEQUENCE</scope>
    <source>
        <tissue evidence="1">Shoot tissue taken approximately 20 cm above the soil surface</tissue>
    </source>
</reference>
<reference evidence="1" key="2">
    <citation type="journal article" date="2015" name="Data Brief">
        <title>Shoot transcriptome of the giant reed, Arundo donax.</title>
        <authorList>
            <person name="Barrero R.A."/>
            <person name="Guerrero F.D."/>
            <person name="Moolhuijzen P."/>
            <person name="Goolsby J.A."/>
            <person name="Tidwell J."/>
            <person name="Bellgard S.E."/>
            <person name="Bellgard M.I."/>
        </authorList>
    </citation>
    <scope>NUCLEOTIDE SEQUENCE</scope>
    <source>
        <tissue evidence="1">Shoot tissue taken approximately 20 cm above the soil surface</tissue>
    </source>
</reference>
<dbReference type="AlphaFoldDB" id="A0A0A9GJN8"/>
<name>A0A0A9GJN8_ARUDO</name>
<accession>A0A0A9GJN8</accession>